<name>A0A6J6EUJ1_9ZZZZ</name>
<evidence type="ECO:0000313" key="1">
    <source>
        <dbReference type="EMBL" id="CAB4576458.1"/>
    </source>
</evidence>
<organism evidence="1">
    <name type="scientific">freshwater metagenome</name>
    <dbReference type="NCBI Taxonomy" id="449393"/>
    <lineage>
        <taxon>unclassified sequences</taxon>
        <taxon>metagenomes</taxon>
        <taxon>ecological metagenomes</taxon>
    </lineage>
</organism>
<protein>
    <submittedName>
        <fullName evidence="1">Unannotated protein</fullName>
    </submittedName>
</protein>
<dbReference type="EMBL" id="CAEZTT010000057">
    <property type="protein sequence ID" value="CAB4576458.1"/>
    <property type="molecule type" value="Genomic_DNA"/>
</dbReference>
<proteinExistence type="predicted"/>
<gene>
    <name evidence="1" type="ORF">UFOPK1726_00597</name>
</gene>
<dbReference type="AlphaFoldDB" id="A0A6J6EUJ1"/>
<reference evidence="1" key="1">
    <citation type="submission" date="2020-05" db="EMBL/GenBank/DDBJ databases">
        <authorList>
            <person name="Chiriac C."/>
            <person name="Salcher M."/>
            <person name="Ghai R."/>
            <person name="Kavagutti S V."/>
        </authorList>
    </citation>
    <scope>NUCLEOTIDE SEQUENCE</scope>
</reference>
<sequence>MSIPVINESTISAVFAGIFYRYAARDRDGSFLRSIIDTVITTTGAYTVSRFIDQTYRPCSSFNSGLILLLSSLGYAAYRAHIAGELDDDFEIFYSKIEIMDDDRDGYRDGCRDGCRHGCRHGCRDDTTDR</sequence>
<accession>A0A6J6EUJ1</accession>